<dbReference type="EnsemblPlants" id="OBART12G06400.1">
    <property type="protein sequence ID" value="OBART12G06400.1"/>
    <property type="gene ID" value="OBART12G06400"/>
</dbReference>
<dbReference type="Proteomes" id="UP000026960">
    <property type="component" value="Chromosome 12"/>
</dbReference>
<evidence type="ECO:0000256" key="1">
    <source>
        <dbReference type="SAM" id="MobiDB-lite"/>
    </source>
</evidence>
<dbReference type="Gramene" id="OBART12G06400.1">
    <property type="protein sequence ID" value="OBART12G06400.1"/>
    <property type="gene ID" value="OBART12G06400"/>
</dbReference>
<reference evidence="2" key="2">
    <citation type="submission" date="2015-03" db="UniProtKB">
        <authorList>
            <consortium name="EnsemblPlants"/>
        </authorList>
    </citation>
    <scope>IDENTIFICATION</scope>
</reference>
<feature type="compositionally biased region" description="Basic and acidic residues" evidence="1">
    <location>
        <begin position="61"/>
        <end position="72"/>
    </location>
</feature>
<organism evidence="2">
    <name type="scientific">Oryza barthii</name>
    <dbReference type="NCBI Taxonomy" id="65489"/>
    <lineage>
        <taxon>Eukaryota</taxon>
        <taxon>Viridiplantae</taxon>
        <taxon>Streptophyta</taxon>
        <taxon>Embryophyta</taxon>
        <taxon>Tracheophyta</taxon>
        <taxon>Spermatophyta</taxon>
        <taxon>Magnoliopsida</taxon>
        <taxon>Liliopsida</taxon>
        <taxon>Poales</taxon>
        <taxon>Poaceae</taxon>
        <taxon>BOP clade</taxon>
        <taxon>Oryzoideae</taxon>
        <taxon>Oryzeae</taxon>
        <taxon>Oryzinae</taxon>
        <taxon>Oryza</taxon>
    </lineage>
</organism>
<reference evidence="2" key="1">
    <citation type="journal article" date="2009" name="Rice">
        <title>De Novo Next Generation Sequencing of Plant Genomes.</title>
        <authorList>
            <person name="Rounsley S."/>
            <person name="Marri P.R."/>
            <person name="Yu Y."/>
            <person name="He R."/>
            <person name="Sisneros N."/>
            <person name="Goicoechea J.L."/>
            <person name="Lee S.J."/>
            <person name="Angelova A."/>
            <person name="Kudrna D."/>
            <person name="Luo M."/>
            <person name="Affourtit J."/>
            <person name="Desany B."/>
            <person name="Knight J."/>
            <person name="Niazi F."/>
            <person name="Egholm M."/>
            <person name="Wing R.A."/>
        </authorList>
    </citation>
    <scope>NUCLEOTIDE SEQUENCE [LARGE SCALE GENOMIC DNA]</scope>
    <source>
        <strain evidence="2">cv. IRGC 105608</strain>
    </source>
</reference>
<keyword evidence="3" id="KW-1185">Reference proteome</keyword>
<protein>
    <recommendedName>
        <fullName evidence="4">DUF834 domain-containing protein</fullName>
    </recommendedName>
</protein>
<feature type="region of interest" description="Disordered" evidence="1">
    <location>
        <begin position="1"/>
        <end position="86"/>
    </location>
</feature>
<proteinExistence type="predicted"/>
<evidence type="ECO:0008006" key="4">
    <source>
        <dbReference type="Google" id="ProtNLM"/>
    </source>
</evidence>
<dbReference type="AlphaFoldDB" id="A0A0D3HSM5"/>
<sequence>MSRWWSKEEDVAHAQAAGRGDAGGGGCCGEDGSARTPTAKAQSVAGCGHATSGVARTAAVEPRRADDRDGGTKSKGRRRVDGESSG</sequence>
<name>A0A0D3HSM5_9ORYZ</name>
<feature type="compositionally biased region" description="Gly residues" evidence="1">
    <location>
        <begin position="20"/>
        <end position="29"/>
    </location>
</feature>
<feature type="compositionally biased region" description="Basic and acidic residues" evidence="1">
    <location>
        <begin position="1"/>
        <end position="12"/>
    </location>
</feature>
<accession>A0A0D3HSM5</accession>
<evidence type="ECO:0000313" key="3">
    <source>
        <dbReference type="Proteomes" id="UP000026960"/>
    </source>
</evidence>
<dbReference type="HOGENOM" id="CLU_158257_0_0_1"/>
<evidence type="ECO:0000313" key="2">
    <source>
        <dbReference type="EnsemblPlants" id="OBART12G06400.1"/>
    </source>
</evidence>